<dbReference type="PANTHER" id="PTHR43842">
    <property type="entry name" value="PROPIONYL-COA CARBOXYLASE BETA CHAIN"/>
    <property type="match status" value="1"/>
</dbReference>
<feature type="domain" description="Lipoyl-binding" evidence="1">
    <location>
        <begin position="1"/>
        <end position="71"/>
    </location>
</feature>
<dbReference type="EMBL" id="CAFBLU010000007">
    <property type="protein sequence ID" value="CAB4869202.1"/>
    <property type="molecule type" value="Genomic_DNA"/>
</dbReference>
<evidence type="ECO:0000259" key="3">
    <source>
        <dbReference type="PROSITE" id="PS50989"/>
    </source>
</evidence>
<dbReference type="CDD" id="cd06850">
    <property type="entry name" value="biotinyl_domain"/>
    <property type="match status" value="1"/>
</dbReference>
<dbReference type="GO" id="GO:0004658">
    <property type="term" value="F:propionyl-CoA carboxylase activity"/>
    <property type="evidence" value="ECO:0007669"/>
    <property type="project" value="TreeGrafter"/>
</dbReference>
<dbReference type="InterPro" id="IPR011053">
    <property type="entry name" value="Single_hybrid_motif"/>
</dbReference>
<dbReference type="SUPFAM" id="SSF52096">
    <property type="entry name" value="ClpP/crotonase"/>
    <property type="match status" value="2"/>
</dbReference>
<evidence type="ECO:0000313" key="4">
    <source>
        <dbReference type="EMBL" id="CAB4869202.1"/>
    </source>
</evidence>
<organism evidence="4">
    <name type="scientific">freshwater metagenome</name>
    <dbReference type="NCBI Taxonomy" id="449393"/>
    <lineage>
        <taxon>unclassified sequences</taxon>
        <taxon>metagenomes</taxon>
        <taxon>ecological metagenomes</taxon>
    </lineage>
</organism>
<dbReference type="Pfam" id="PF01039">
    <property type="entry name" value="Carboxyl_trans"/>
    <property type="match status" value="1"/>
</dbReference>
<dbReference type="PROSITE" id="PS50989">
    <property type="entry name" value="COA_CT_CTER"/>
    <property type="match status" value="1"/>
</dbReference>
<dbReference type="InterPro" id="IPR011762">
    <property type="entry name" value="COA_CT_N"/>
</dbReference>
<dbReference type="PROSITE" id="PS50980">
    <property type="entry name" value="COA_CT_NTER"/>
    <property type="match status" value="1"/>
</dbReference>
<dbReference type="Gene3D" id="3.90.226.10">
    <property type="entry name" value="2-enoyl-CoA Hydratase, Chain A, domain 1"/>
    <property type="match status" value="2"/>
</dbReference>
<gene>
    <name evidence="4" type="ORF">UFOPK3444_00628</name>
</gene>
<protein>
    <submittedName>
        <fullName evidence="4">Unannotated protein</fullName>
    </submittedName>
</protein>
<dbReference type="SUPFAM" id="SSF51230">
    <property type="entry name" value="Single hybrid motif"/>
    <property type="match status" value="1"/>
</dbReference>
<reference evidence="4" key="1">
    <citation type="submission" date="2020-05" db="EMBL/GenBank/DDBJ databases">
        <authorList>
            <person name="Chiriac C."/>
            <person name="Salcher M."/>
            <person name="Ghai R."/>
            <person name="Kavagutti S V."/>
        </authorList>
    </citation>
    <scope>NUCLEOTIDE SEQUENCE</scope>
</reference>
<feature type="domain" description="CoA carboxyltransferase C-terminal" evidence="3">
    <location>
        <begin position="356"/>
        <end position="591"/>
    </location>
</feature>
<sequence length="611" mass="64359">MEGVCHSPLTGFVEEIVIAEGENVAEGATVLLVEAMKMHHEVTAPSAGVVRGLIVGKGDQVEEGQQLFEIEAGGAQAIVADLPDAASAESAGADLLADVLARRAKLEDEARPDAVAKRRALGRRTARENITDLCDTGTFSEYGGLAIAAQRLRRPVEELIDKTPGDGMVCGVGTVNAETFGVEAAQCALLSYDYTVLAGTQGVRNHRKTDRILDIAERQLLPVILFAEGGGGRPGDTDQSELFHLVVPTFRNFAKLSGLVPRVGVVSGRCFAGNASLLGCCDVIIATPDATIGMGGPAMIEGGGLGTFTPEQVGPAKDLATAGVIDLLVDDEASAVDAARRFVGYFQGPISDWSAPDQTELRTIVPDDSKRVHDARAVVTGLFDTDSVMELRPAFGRAMITAFARIEGHPVGVIANDPSHLSGAIDAEASDKAARFIQLCDAFGIPIISLVDTPGFMVGPDSELTGMVRRSSRLFTAAASISVPFVSVVVRRAFGLGAQAMTGGDFHAPAINLAWPSAEFGAMGVEGAVRLGFQRELAEIEDESAREQRVAELVEAVRAQSNALNMATFFEIDDVIDPATTRARLISTLNAAGPVTSPLTTGIRRRTVDTW</sequence>
<dbReference type="PROSITE" id="PS50968">
    <property type="entry name" value="BIOTINYL_LIPOYL"/>
    <property type="match status" value="1"/>
</dbReference>
<dbReference type="InterPro" id="IPR000089">
    <property type="entry name" value="Biotin_lipoyl"/>
</dbReference>
<dbReference type="Pfam" id="PF00364">
    <property type="entry name" value="Biotin_lipoyl"/>
    <property type="match status" value="1"/>
</dbReference>
<dbReference type="InterPro" id="IPR051047">
    <property type="entry name" value="AccD/PCCB"/>
</dbReference>
<dbReference type="InterPro" id="IPR011763">
    <property type="entry name" value="COA_CT_C"/>
</dbReference>
<dbReference type="InterPro" id="IPR029045">
    <property type="entry name" value="ClpP/crotonase-like_dom_sf"/>
</dbReference>
<dbReference type="Gene3D" id="2.40.50.100">
    <property type="match status" value="1"/>
</dbReference>
<dbReference type="AlphaFoldDB" id="A0A6J7DDU0"/>
<feature type="domain" description="CoA carboxyltransferase N-terminal" evidence="2">
    <location>
        <begin position="90"/>
        <end position="358"/>
    </location>
</feature>
<dbReference type="InterPro" id="IPR034733">
    <property type="entry name" value="AcCoA_carboxyl_beta"/>
</dbReference>
<evidence type="ECO:0000259" key="2">
    <source>
        <dbReference type="PROSITE" id="PS50980"/>
    </source>
</evidence>
<name>A0A6J7DDU0_9ZZZZ</name>
<accession>A0A6J7DDU0</accession>
<proteinExistence type="predicted"/>
<dbReference type="GO" id="GO:0009317">
    <property type="term" value="C:acetyl-CoA carboxylase complex"/>
    <property type="evidence" value="ECO:0007669"/>
    <property type="project" value="TreeGrafter"/>
</dbReference>
<dbReference type="PANTHER" id="PTHR43842:SF2">
    <property type="entry name" value="PROPIONYL-COA CARBOXYLASE BETA CHAIN, MITOCHONDRIAL"/>
    <property type="match status" value="1"/>
</dbReference>
<evidence type="ECO:0000259" key="1">
    <source>
        <dbReference type="PROSITE" id="PS50968"/>
    </source>
</evidence>